<dbReference type="InterPro" id="IPR036986">
    <property type="entry name" value="S4_RNA-bd_sf"/>
</dbReference>
<dbReference type="KEGG" id="aia:AWH56_016885"/>
<dbReference type="PROSITE" id="PS50889">
    <property type="entry name" value="S4"/>
    <property type="match status" value="1"/>
</dbReference>
<dbReference type="Pfam" id="PF17774">
    <property type="entry name" value="YlmH_RBD"/>
    <property type="match status" value="1"/>
</dbReference>
<dbReference type="SMART" id="SM00363">
    <property type="entry name" value="S4"/>
    <property type="match status" value="1"/>
</dbReference>
<dbReference type="Gene3D" id="3.30.70.330">
    <property type="match status" value="1"/>
</dbReference>
<dbReference type="EMBL" id="CP063356">
    <property type="protein sequence ID" value="QOY34390.2"/>
    <property type="molecule type" value="Genomic_DNA"/>
</dbReference>
<dbReference type="Proteomes" id="UP000180175">
    <property type="component" value="Chromosome"/>
</dbReference>
<dbReference type="Gene3D" id="3.30.1370.160">
    <property type="match status" value="1"/>
</dbReference>
<protein>
    <submittedName>
        <fullName evidence="1">RNA-binding protein</fullName>
    </submittedName>
</protein>
<accession>A0A7S7L4S6</accession>
<evidence type="ECO:0000313" key="1">
    <source>
        <dbReference type="EMBL" id="QOY34390.2"/>
    </source>
</evidence>
<dbReference type="Gene3D" id="3.10.290.10">
    <property type="entry name" value="RNA-binding S4 domain"/>
    <property type="match status" value="1"/>
</dbReference>
<proteinExistence type="predicted"/>
<dbReference type="Pfam" id="PF01479">
    <property type="entry name" value="S4"/>
    <property type="match status" value="1"/>
</dbReference>
<dbReference type="InterPro" id="IPR012677">
    <property type="entry name" value="Nucleotide-bd_a/b_plait_sf"/>
</dbReference>
<dbReference type="InterPro" id="IPR002942">
    <property type="entry name" value="S4_RNA-bd"/>
</dbReference>
<keyword evidence="2" id="KW-1185">Reference proteome</keyword>
<sequence length="255" mass="29893">MYDHFRKEERPFVDQVLEWKELVKGRFVHKLTDFLDPREQQIITTIIGQDQEVRFSFFGGTEETERKRAFLFPPFLEPTVLDYQLSAYKVHYPQKFIQLTHPDLLGAMMALGLKRDKFGDIYIQEEVIHIVIASEISSYVEANLQNVGRAQIRLEAISLEKLMTEKEEWFEKFITASSLRLDVILSEIYQLSRSKIVPLIEAKKVKVNWKIIEQPSFQVQTGDYLSVRGLGRSKLIDVLGKTKKDKWRIEIGLRK</sequence>
<dbReference type="InterPro" id="IPR040591">
    <property type="entry name" value="RqcP2_RBD"/>
</dbReference>
<gene>
    <name evidence="1" type="ORF">AWH56_016885</name>
</gene>
<dbReference type="PANTHER" id="PTHR13633">
    <property type="entry name" value="MITOCHONDRIAL TRANSCRIPTION RESCUE FACTOR 1"/>
    <property type="match status" value="1"/>
</dbReference>
<organism evidence="1 2">
    <name type="scientific">Anaerobacillus isosaccharinicus</name>
    <dbReference type="NCBI Taxonomy" id="1532552"/>
    <lineage>
        <taxon>Bacteria</taxon>
        <taxon>Bacillati</taxon>
        <taxon>Bacillota</taxon>
        <taxon>Bacilli</taxon>
        <taxon>Bacillales</taxon>
        <taxon>Bacillaceae</taxon>
        <taxon>Anaerobacillus</taxon>
    </lineage>
</organism>
<dbReference type="PANTHER" id="PTHR13633:SF3">
    <property type="entry name" value="MITOCHONDRIAL TRANSCRIPTION RESCUE FACTOR 1"/>
    <property type="match status" value="1"/>
</dbReference>
<dbReference type="OrthoDB" id="9812787at2"/>
<name>A0A7S7L4S6_9BACI</name>
<dbReference type="GO" id="GO:0003723">
    <property type="term" value="F:RNA binding"/>
    <property type="evidence" value="ECO:0007669"/>
    <property type="project" value="UniProtKB-KW"/>
</dbReference>
<evidence type="ECO:0000313" key="2">
    <source>
        <dbReference type="Proteomes" id="UP000180175"/>
    </source>
</evidence>
<reference evidence="1 2" key="2">
    <citation type="journal article" date="2019" name="Int. J. Syst. Evol. Microbiol.">
        <title>Anaerobacillus isosaccharinicus sp. nov., an alkaliphilic bacterium which degrades isosaccharinic acid.</title>
        <authorList>
            <person name="Bassil N.M."/>
            <person name="Lloyd J.R."/>
        </authorList>
    </citation>
    <scope>NUCLEOTIDE SEQUENCE [LARGE SCALE GENOMIC DNA]</scope>
    <source>
        <strain evidence="1 2">NB2006</strain>
    </source>
</reference>
<dbReference type="CDD" id="cd00165">
    <property type="entry name" value="S4"/>
    <property type="match status" value="1"/>
</dbReference>
<dbReference type="SUPFAM" id="SSF55174">
    <property type="entry name" value="Alpha-L RNA-binding motif"/>
    <property type="match status" value="1"/>
</dbReference>
<reference evidence="1 2" key="1">
    <citation type="journal article" date="2017" name="Genome Announc.">
        <title>Draft Genome Sequences of Four Alkaliphilic Bacteria Belonging to the Anaerobacillus Genus.</title>
        <authorList>
            <person name="Bassil N.M."/>
            <person name="Lloyd J.R."/>
        </authorList>
    </citation>
    <scope>NUCLEOTIDE SEQUENCE [LARGE SCALE GENOMIC DNA]</scope>
    <source>
        <strain evidence="1 2">NB2006</strain>
    </source>
</reference>